<keyword evidence="3" id="KW-0378">Hydrolase</keyword>
<evidence type="ECO:0000256" key="1">
    <source>
        <dbReference type="ARBA" id="ARBA00008140"/>
    </source>
</evidence>
<accession>A0A9J6AET0</accession>
<proteinExistence type="inferred from homology"/>
<dbReference type="Gene3D" id="3.90.1720.30">
    <property type="entry name" value="PPPDE domains"/>
    <property type="match status" value="1"/>
</dbReference>
<keyword evidence="2" id="KW-0645">Protease</keyword>
<dbReference type="Proteomes" id="UP000824120">
    <property type="component" value="Chromosome 2"/>
</dbReference>
<name>A0A9J6AET0_SOLCO</name>
<feature type="domain" description="PPPDE" evidence="4">
    <location>
        <begin position="2"/>
        <end position="146"/>
    </location>
</feature>
<sequence>MAEVILHVYDITKSDGHDAVNFGVVQMNRLLKDTIYFGGIFHIAVQVYDNVEWAYGSCETGSGVFSCPATKNPNYTHREKIVLGRTECSAHKVNQILKDLRDSWPGNKYNMVSRNSKHFCDEFLEKLGVPKLPNWANRFANIGDIAKEAAGTVVKAKDKASKLVFHPVDFASNMTTVHKTLKQYIALVSLGSALILLLRILRSLHRLSAPIDENPCVRLMLNQLTLP</sequence>
<evidence type="ECO:0000313" key="6">
    <source>
        <dbReference type="Proteomes" id="UP000824120"/>
    </source>
</evidence>
<dbReference type="PANTHER" id="PTHR12378">
    <property type="entry name" value="DESUMOYLATING ISOPEPTIDASE"/>
    <property type="match status" value="1"/>
</dbReference>
<dbReference type="OrthoDB" id="412286at2759"/>
<evidence type="ECO:0000259" key="4">
    <source>
        <dbReference type="PROSITE" id="PS51858"/>
    </source>
</evidence>
<dbReference type="Pfam" id="PF05903">
    <property type="entry name" value="Peptidase_C97"/>
    <property type="match status" value="1"/>
</dbReference>
<dbReference type="SMART" id="SM01179">
    <property type="entry name" value="DUF862"/>
    <property type="match status" value="1"/>
</dbReference>
<dbReference type="InterPro" id="IPR008580">
    <property type="entry name" value="PPPDE_dom"/>
</dbReference>
<organism evidence="5 6">
    <name type="scientific">Solanum commersonii</name>
    <name type="common">Commerson's wild potato</name>
    <name type="synonym">Commerson's nightshade</name>
    <dbReference type="NCBI Taxonomy" id="4109"/>
    <lineage>
        <taxon>Eukaryota</taxon>
        <taxon>Viridiplantae</taxon>
        <taxon>Streptophyta</taxon>
        <taxon>Embryophyta</taxon>
        <taxon>Tracheophyta</taxon>
        <taxon>Spermatophyta</taxon>
        <taxon>Magnoliopsida</taxon>
        <taxon>eudicotyledons</taxon>
        <taxon>Gunneridae</taxon>
        <taxon>Pentapetalae</taxon>
        <taxon>asterids</taxon>
        <taxon>lamiids</taxon>
        <taxon>Solanales</taxon>
        <taxon>Solanaceae</taxon>
        <taxon>Solanoideae</taxon>
        <taxon>Solaneae</taxon>
        <taxon>Solanum</taxon>
    </lineage>
</organism>
<dbReference type="GO" id="GO:0101005">
    <property type="term" value="F:deubiquitinase activity"/>
    <property type="evidence" value="ECO:0007669"/>
    <property type="project" value="TreeGrafter"/>
</dbReference>
<gene>
    <name evidence="5" type="ORF">H5410_008298</name>
</gene>
<comment type="caution">
    <text evidence="5">The sequence shown here is derived from an EMBL/GenBank/DDBJ whole genome shotgun (WGS) entry which is preliminary data.</text>
</comment>
<dbReference type="GO" id="GO:0006508">
    <property type="term" value="P:proteolysis"/>
    <property type="evidence" value="ECO:0007669"/>
    <property type="project" value="UniProtKB-KW"/>
</dbReference>
<evidence type="ECO:0000313" key="5">
    <source>
        <dbReference type="EMBL" id="KAG5623080.1"/>
    </source>
</evidence>
<dbReference type="AlphaFoldDB" id="A0A9J6AET0"/>
<dbReference type="PANTHER" id="PTHR12378:SF60">
    <property type="entry name" value="PPPDE DOMAIN-CONTAINING PROTEIN"/>
    <property type="match status" value="1"/>
</dbReference>
<dbReference type="PROSITE" id="PS51858">
    <property type="entry name" value="PPPDE"/>
    <property type="match status" value="1"/>
</dbReference>
<evidence type="ECO:0000256" key="2">
    <source>
        <dbReference type="ARBA" id="ARBA00022670"/>
    </source>
</evidence>
<keyword evidence="6" id="KW-1185">Reference proteome</keyword>
<dbReference type="EMBL" id="JACXVP010000002">
    <property type="protein sequence ID" value="KAG5623080.1"/>
    <property type="molecule type" value="Genomic_DNA"/>
</dbReference>
<evidence type="ECO:0000256" key="3">
    <source>
        <dbReference type="ARBA" id="ARBA00022801"/>
    </source>
</evidence>
<dbReference type="InterPro" id="IPR042266">
    <property type="entry name" value="PPPDE_sf"/>
</dbReference>
<protein>
    <recommendedName>
        <fullName evidence="4">PPPDE domain-containing protein</fullName>
    </recommendedName>
</protein>
<reference evidence="5 6" key="1">
    <citation type="submission" date="2020-09" db="EMBL/GenBank/DDBJ databases">
        <title>De no assembly of potato wild relative species, Solanum commersonii.</title>
        <authorList>
            <person name="Cho K."/>
        </authorList>
    </citation>
    <scope>NUCLEOTIDE SEQUENCE [LARGE SCALE GENOMIC DNA]</scope>
    <source>
        <strain evidence="5">LZ3.2</strain>
        <tissue evidence="5">Leaf</tissue>
    </source>
</reference>
<comment type="similarity">
    <text evidence="1">Belongs to the DeSI family.</text>
</comment>
<dbReference type="GO" id="GO:0016579">
    <property type="term" value="P:protein deubiquitination"/>
    <property type="evidence" value="ECO:0007669"/>
    <property type="project" value="TreeGrafter"/>
</dbReference>